<keyword evidence="8 9" id="KW-0472">Membrane</keyword>
<evidence type="ECO:0000256" key="1">
    <source>
        <dbReference type="ARBA" id="ARBA00004651"/>
    </source>
</evidence>
<feature type="transmembrane region" description="Helical" evidence="9">
    <location>
        <begin position="243"/>
        <end position="262"/>
    </location>
</feature>
<dbReference type="InterPro" id="IPR003339">
    <property type="entry name" value="ABC/ECF_trnsptr_transmembrane"/>
</dbReference>
<comment type="similarity">
    <text evidence="2 9">Belongs to the energy-coupling factor EcfT family.</text>
</comment>
<dbReference type="PANTHER" id="PTHR33514:SF13">
    <property type="entry name" value="PROTEIN ABCI12, CHLOROPLASTIC"/>
    <property type="match status" value="1"/>
</dbReference>
<feature type="transmembrane region" description="Helical" evidence="9">
    <location>
        <begin position="64"/>
        <end position="85"/>
    </location>
</feature>
<accession>A0A8J3AT49</accession>
<feature type="transmembrane region" description="Helical" evidence="9">
    <location>
        <begin position="106"/>
        <end position="129"/>
    </location>
</feature>
<dbReference type="EMBL" id="BMHB01000005">
    <property type="protein sequence ID" value="GGI18105.1"/>
    <property type="molecule type" value="Genomic_DNA"/>
</dbReference>
<dbReference type="PANTHER" id="PTHR33514">
    <property type="entry name" value="PROTEIN ABCI12, CHLOROPLASTIC"/>
    <property type="match status" value="1"/>
</dbReference>
<evidence type="ECO:0000256" key="6">
    <source>
        <dbReference type="ARBA" id="ARBA00022692"/>
    </source>
</evidence>
<feature type="transmembrane region" description="Helical" evidence="9">
    <location>
        <begin position="25"/>
        <end position="52"/>
    </location>
</feature>
<keyword evidence="6 9" id="KW-0812">Transmembrane</keyword>
<dbReference type="OrthoDB" id="8075495at2"/>
<evidence type="ECO:0000256" key="8">
    <source>
        <dbReference type="ARBA" id="ARBA00023136"/>
    </source>
</evidence>
<keyword evidence="5 9" id="KW-1003">Cell membrane</keyword>
<evidence type="ECO:0000256" key="7">
    <source>
        <dbReference type="ARBA" id="ARBA00022989"/>
    </source>
</evidence>
<reference evidence="11" key="1">
    <citation type="journal article" date="2019" name="Int. J. Syst. Evol. Microbiol.">
        <title>The Global Catalogue of Microorganisms (GCM) 10K type strain sequencing project: providing services to taxonomists for standard genome sequencing and annotation.</title>
        <authorList>
            <consortium name="The Broad Institute Genomics Platform"/>
            <consortium name="The Broad Institute Genome Sequencing Center for Infectious Disease"/>
            <person name="Wu L."/>
            <person name="Ma J."/>
        </authorList>
    </citation>
    <scope>NUCLEOTIDE SEQUENCE [LARGE SCALE GENOMIC DNA]</scope>
    <source>
        <strain evidence="11">CGMCC 1.14993</strain>
    </source>
</reference>
<dbReference type="InterPro" id="IPR012809">
    <property type="entry name" value="ECF_CbiQ"/>
</dbReference>
<dbReference type="HAMAP" id="MF_01461">
    <property type="entry name" value="EcfT"/>
    <property type="match status" value="1"/>
</dbReference>
<comment type="subcellular location">
    <subcellularLocation>
        <location evidence="1 9">Cell membrane</location>
        <topology evidence="1 9">Multi-pass membrane protein</topology>
    </subcellularLocation>
</comment>
<keyword evidence="11" id="KW-1185">Reference proteome</keyword>
<dbReference type="GO" id="GO:0006824">
    <property type="term" value="P:cobalt ion transport"/>
    <property type="evidence" value="ECO:0007669"/>
    <property type="project" value="InterPro"/>
</dbReference>
<proteinExistence type="inferred from homology"/>
<comment type="caution">
    <text evidence="10">The sequence shown here is derived from an EMBL/GenBank/DDBJ whole genome shotgun (WGS) entry which is preliminary data.</text>
</comment>
<dbReference type="GO" id="GO:0022857">
    <property type="term" value="F:transmembrane transporter activity"/>
    <property type="evidence" value="ECO:0007669"/>
    <property type="project" value="UniProtKB-UniRule"/>
</dbReference>
<gene>
    <name evidence="9 10" type="primary">ecfT</name>
    <name evidence="10" type="ORF">GCM10007380_41260</name>
</gene>
<dbReference type="Pfam" id="PF02361">
    <property type="entry name" value="CbiQ"/>
    <property type="match status" value="1"/>
</dbReference>
<evidence type="ECO:0000256" key="3">
    <source>
        <dbReference type="ARBA" id="ARBA00014042"/>
    </source>
</evidence>
<evidence type="ECO:0000256" key="2">
    <source>
        <dbReference type="ARBA" id="ARBA00005660"/>
    </source>
</evidence>
<comment type="subunit">
    <text evidence="9">Forms a stable energy-coupling factor (ECF) transporter complex composed of 2 membrane-embedded substrate-binding proteins (S component), 2 ATP-binding proteins (A component) and 2 transmembrane proteins (T component).</text>
</comment>
<evidence type="ECO:0000313" key="11">
    <source>
        <dbReference type="Proteomes" id="UP000626244"/>
    </source>
</evidence>
<dbReference type="AlphaFoldDB" id="A0A8J3AT49"/>
<dbReference type="RefSeq" id="WP_088003845.1">
    <property type="nucleotide sequence ID" value="NZ_BMHB01000005.1"/>
</dbReference>
<evidence type="ECO:0000256" key="4">
    <source>
        <dbReference type="ARBA" id="ARBA00022448"/>
    </source>
</evidence>
<dbReference type="NCBIfam" id="TIGR02454">
    <property type="entry name" value="ECF_T_CbiQ"/>
    <property type="match status" value="1"/>
</dbReference>
<keyword evidence="7 9" id="KW-1133">Transmembrane helix</keyword>
<dbReference type="GO" id="GO:0043190">
    <property type="term" value="C:ATP-binding cassette (ABC) transporter complex"/>
    <property type="evidence" value="ECO:0007669"/>
    <property type="project" value="InterPro"/>
</dbReference>
<keyword evidence="4 9" id="KW-0813">Transport</keyword>
<comment type="function">
    <text evidence="9">Transmembrane (T) component of an energy-coupling factor (ECF) ABC-transporter complex. Unlike classic ABC transporters this ECF transporter provides the energy necessary to transport a number of different substrates.</text>
</comment>
<name>A0A8J3AT49_9BACI</name>
<protein>
    <recommendedName>
        <fullName evidence="3 9">Energy-coupling factor transporter transmembrane protein EcfT</fullName>
        <shortName evidence="9">ECF transporter T component EcfT</shortName>
    </recommendedName>
</protein>
<evidence type="ECO:0000256" key="5">
    <source>
        <dbReference type="ARBA" id="ARBA00022475"/>
    </source>
</evidence>
<organism evidence="10 11">
    <name type="scientific">Gottfriedia solisilvae</name>
    <dbReference type="NCBI Taxonomy" id="1516104"/>
    <lineage>
        <taxon>Bacteria</taxon>
        <taxon>Bacillati</taxon>
        <taxon>Bacillota</taxon>
        <taxon>Bacilli</taxon>
        <taxon>Bacillales</taxon>
        <taxon>Bacillaceae</taxon>
        <taxon>Gottfriedia</taxon>
    </lineage>
</organism>
<dbReference type="Proteomes" id="UP000626244">
    <property type="component" value="Unassembled WGS sequence"/>
</dbReference>
<dbReference type="InterPro" id="IPR024919">
    <property type="entry name" value="EcfT"/>
</dbReference>
<dbReference type="CDD" id="cd16914">
    <property type="entry name" value="EcfT"/>
    <property type="match status" value="1"/>
</dbReference>
<sequence length="264" mass="30480">MNGLIIGKYIPIDSLIHRLDARAKLLTMFLFIFIVFFANNLITYSILFVFVMTSVLLSKVPISYYIRGLKTIWWLVLFTFILHVFTNKEGPLLYEYGWLEIHKEGIIQGIFISVRFFLLVSITTILTLTTNPIEITDGLESLFHPFKRFGLPVHEMALMMSISLRFIPTLMEETEKIMKAQSSRGVDFSSGPIKERLKALVSLLVPLFIHSFKRAEDLAIAMEARGYQGGEGRTKFRIMKWKMSDTLCLVILVILFLLLLFLRK</sequence>
<evidence type="ECO:0000313" key="10">
    <source>
        <dbReference type="EMBL" id="GGI18105.1"/>
    </source>
</evidence>
<evidence type="ECO:0000256" key="9">
    <source>
        <dbReference type="HAMAP-Rule" id="MF_01461"/>
    </source>
</evidence>